<keyword evidence="4" id="KW-1185">Reference proteome</keyword>
<dbReference type="AlphaFoldDB" id="A0A7D7QKD1"/>
<dbReference type="Proteomes" id="UP000514713">
    <property type="component" value="Chromosome"/>
</dbReference>
<accession>A0A7D7QKD1</accession>
<feature type="compositionally biased region" description="Low complexity" evidence="1">
    <location>
        <begin position="130"/>
        <end position="152"/>
    </location>
</feature>
<dbReference type="RefSeq" id="WP_181930346.1">
    <property type="nucleotide sequence ID" value="NZ_CP054698.1"/>
</dbReference>
<gene>
    <name evidence="3" type="ORF">HUN01_04980</name>
</gene>
<feature type="compositionally biased region" description="Polar residues" evidence="1">
    <location>
        <begin position="165"/>
        <end position="177"/>
    </location>
</feature>
<evidence type="ECO:0000313" key="3">
    <source>
        <dbReference type="EMBL" id="QMS86960.1"/>
    </source>
</evidence>
<proteinExistence type="predicted"/>
<keyword evidence="2" id="KW-0812">Transmembrane</keyword>
<evidence type="ECO:0000313" key="4">
    <source>
        <dbReference type="Proteomes" id="UP000514713"/>
    </source>
</evidence>
<feature type="transmembrane region" description="Helical" evidence="2">
    <location>
        <begin position="14"/>
        <end position="32"/>
    </location>
</feature>
<keyword evidence="2" id="KW-1133">Transmembrane helix</keyword>
<evidence type="ECO:0000256" key="1">
    <source>
        <dbReference type="SAM" id="MobiDB-lite"/>
    </source>
</evidence>
<feature type="region of interest" description="Disordered" evidence="1">
    <location>
        <begin position="122"/>
        <end position="206"/>
    </location>
</feature>
<keyword evidence="2" id="KW-0472">Membrane</keyword>
<protein>
    <submittedName>
        <fullName evidence="3">Uncharacterized protein</fullName>
    </submittedName>
</protein>
<sequence length="241" mass="27537">MLSLRQHFQRIKEIVDWSWTLAILCMVGYITLGQLAQLYWAMVVFGGLAGSFGLFYEFSCEKLADLNAIEDTYKLQKVIATSALAQDLLGKFAHRNPEITNQFPGFDQLRYKVSNIRATSAAKFKQRVNQQTKTPSQSSSQPQSPKPAQATPPYTPPKREAQPPLRNSSQPPSQKSVQRIPLYPPLQKKPPKPLRRATKERITPKEYKTISNTSDYVYIGPYERNGKLVNLNGHYRRKPRR</sequence>
<dbReference type="KEGG" id="ned:HUN01_04980"/>
<feature type="compositionally biased region" description="Basic and acidic residues" evidence="1">
    <location>
        <begin position="197"/>
        <end position="206"/>
    </location>
</feature>
<name>A0A7D7QKD1_9NOSO</name>
<organism evidence="3 4">
    <name type="scientific">Nostoc edaphicum CCNP1411</name>
    <dbReference type="NCBI Taxonomy" id="1472755"/>
    <lineage>
        <taxon>Bacteria</taxon>
        <taxon>Bacillati</taxon>
        <taxon>Cyanobacteriota</taxon>
        <taxon>Cyanophyceae</taxon>
        <taxon>Nostocales</taxon>
        <taxon>Nostocaceae</taxon>
        <taxon>Nostoc</taxon>
    </lineage>
</organism>
<reference evidence="4" key="1">
    <citation type="submission" date="2020-06" db="EMBL/GenBank/DDBJ databases">
        <title>Nostoc edaphicum CCNP1411 genome.</title>
        <authorList>
            <person name="Fidor A."/>
            <person name="Grabski M."/>
            <person name="Gawor J."/>
            <person name="Gromadka R."/>
            <person name="Wegrzyn G."/>
            <person name="Mazur-Marzec H."/>
        </authorList>
    </citation>
    <scope>NUCLEOTIDE SEQUENCE [LARGE SCALE GENOMIC DNA]</scope>
    <source>
        <strain evidence="4">CCNP1411</strain>
    </source>
</reference>
<evidence type="ECO:0000256" key="2">
    <source>
        <dbReference type="SAM" id="Phobius"/>
    </source>
</evidence>
<dbReference type="EMBL" id="CP054698">
    <property type="protein sequence ID" value="QMS86960.1"/>
    <property type="molecule type" value="Genomic_DNA"/>
</dbReference>